<evidence type="ECO:0000256" key="2">
    <source>
        <dbReference type="ARBA" id="ARBA00022679"/>
    </source>
</evidence>
<feature type="site" description="Raises pKa of active site His" evidence="6">
    <location>
        <position position="147"/>
    </location>
</feature>
<feature type="active site" description="Proton donor" evidence="6">
    <location>
        <position position="111"/>
    </location>
</feature>
<dbReference type="EC" id="2.1.2.2" evidence="6"/>
<evidence type="ECO:0000259" key="7">
    <source>
        <dbReference type="Pfam" id="PF00551"/>
    </source>
</evidence>
<dbReference type="OrthoDB" id="9806170at2"/>
<dbReference type="Pfam" id="PF00551">
    <property type="entry name" value="Formyl_trans_N"/>
    <property type="match status" value="1"/>
</dbReference>
<dbReference type="RefSeq" id="WP_142934206.1">
    <property type="nucleotide sequence ID" value="NZ_ML660170.1"/>
</dbReference>
<organism evidence="8 9">
    <name type="scientific">Aliikangiella coralliicola</name>
    <dbReference type="NCBI Taxonomy" id="2592383"/>
    <lineage>
        <taxon>Bacteria</taxon>
        <taxon>Pseudomonadati</taxon>
        <taxon>Pseudomonadota</taxon>
        <taxon>Gammaproteobacteria</taxon>
        <taxon>Oceanospirillales</taxon>
        <taxon>Pleioneaceae</taxon>
        <taxon>Aliikangiella</taxon>
    </lineage>
</organism>
<evidence type="ECO:0000313" key="8">
    <source>
        <dbReference type="EMBL" id="TQV84523.1"/>
    </source>
</evidence>
<dbReference type="PANTHER" id="PTHR43369:SF2">
    <property type="entry name" value="PHOSPHORIBOSYLGLYCINAMIDE FORMYLTRANSFERASE"/>
    <property type="match status" value="1"/>
</dbReference>
<comment type="catalytic activity">
    <reaction evidence="5 6">
        <text>N(1)-(5-phospho-beta-D-ribosyl)glycinamide + (6R)-10-formyltetrahydrofolate = N(2)-formyl-N(1)-(5-phospho-beta-D-ribosyl)glycinamide + (6S)-5,6,7,8-tetrahydrofolate + H(+)</text>
        <dbReference type="Rhea" id="RHEA:15053"/>
        <dbReference type="ChEBI" id="CHEBI:15378"/>
        <dbReference type="ChEBI" id="CHEBI:57453"/>
        <dbReference type="ChEBI" id="CHEBI:143788"/>
        <dbReference type="ChEBI" id="CHEBI:147286"/>
        <dbReference type="ChEBI" id="CHEBI:195366"/>
        <dbReference type="EC" id="2.1.2.2"/>
    </reaction>
</comment>
<dbReference type="InterPro" id="IPR001555">
    <property type="entry name" value="GART_AS"/>
</dbReference>
<dbReference type="UniPathway" id="UPA00074">
    <property type="reaction ID" value="UER00126"/>
</dbReference>
<proteinExistence type="inferred from homology"/>
<keyword evidence="3 6" id="KW-0658">Purine biosynthesis</keyword>
<gene>
    <name evidence="6 8" type="primary">purN</name>
    <name evidence="8" type="ORF">FLL46_23195</name>
</gene>
<name>A0A545U540_9GAMM</name>
<dbReference type="Proteomes" id="UP000315439">
    <property type="component" value="Unassembled WGS sequence"/>
</dbReference>
<dbReference type="PANTHER" id="PTHR43369">
    <property type="entry name" value="PHOSPHORIBOSYLGLYCINAMIDE FORMYLTRANSFERASE"/>
    <property type="match status" value="1"/>
</dbReference>
<feature type="domain" description="Formyl transferase N-terminal" evidence="7">
    <location>
        <begin position="4"/>
        <end position="191"/>
    </location>
</feature>
<feature type="binding site" evidence="6">
    <location>
        <position position="67"/>
    </location>
    <ligand>
        <name>(6R)-10-formyltetrahydrofolate</name>
        <dbReference type="ChEBI" id="CHEBI:195366"/>
    </ligand>
</feature>
<dbReference type="SUPFAM" id="SSF53328">
    <property type="entry name" value="Formyltransferase"/>
    <property type="match status" value="1"/>
</dbReference>
<dbReference type="HAMAP" id="MF_01930">
    <property type="entry name" value="PurN"/>
    <property type="match status" value="1"/>
</dbReference>
<keyword evidence="2 6" id="KW-0808">Transferase</keyword>
<dbReference type="Gene3D" id="3.40.50.170">
    <property type="entry name" value="Formyl transferase, N-terminal domain"/>
    <property type="match status" value="1"/>
</dbReference>
<comment type="caution">
    <text evidence="8">The sequence shown here is derived from an EMBL/GenBank/DDBJ whole genome shotgun (WGS) entry which is preliminary data.</text>
</comment>
<dbReference type="NCBIfam" id="TIGR00639">
    <property type="entry name" value="PurN"/>
    <property type="match status" value="1"/>
</dbReference>
<comment type="function">
    <text evidence="6">Catalyzes the transfer of a formyl group from 10-formyltetrahydrofolate to 5-phospho-ribosyl-glycinamide (GAR), producing 5-phospho-ribosyl-N-formylglycinamide (FGAR) and tetrahydrofolate.</text>
</comment>
<evidence type="ECO:0000256" key="1">
    <source>
        <dbReference type="ARBA" id="ARBA00005054"/>
    </source>
</evidence>
<dbReference type="GO" id="GO:0005829">
    <property type="term" value="C:cytosol"/>
    <property type="evidence" value="ECO:0007669"/>
    <property type="project" value="TreeGrafter"/>
</dbReference>
<evidence type="ECO:0000256" key="6">
    <source>
        <dbReference type="HAMAP-Rule" id="MF_01930"/>
    </source>
</evidence>
<dbReference type="InterPro" id="IPR036477">
    <property type="entry name" value="Formyl_transf_N_sf"/>
</dbReference>
<comment type="pathway">
    <text evidence="1 6">Purine metabolism; IMP biosynthesis via de novo pathway; N(2)-formyl-N(1)-(5-phospho-D-ribosyl)glycinamide from N(1)-(5-phospho-D-ribosyl)glycinamide (10-formyl THF route): step 1/1.</text>
</comment>
<dbReference type="AlphaFoldDB" id="A0A545U540"/>
<dbReference type="EMBL" id="VIKS01000014">
    <property type="protein sequence ID" value="TQV84523.1"/>
    <property type="molecule type" value="Genomic_DNA"/>
</dbReference>
<dbReference type="CDD" id="cd08645">
    <property type="entry name" value="FMT_core_GART"/>
    <property type="match status" value="1"/>
</dbReference>
<comment type="similarity">
    <text evidence="4 6">Belongs to the GART family.</text>
</comment>
<evidence type="ECO:0000256" key="3">
    <source>
        <dbReference type="ARBA" id="ARBA00022755"/>
    </source>
</evidence>
<dbReference type="GO" id="GO:0006189">
    <property type="term" value="P:'de novo' IMP biosynthetic process"/>
    <property type="evidence" value="ECO:0007669"/>
    <property type="project" value="UniProtKB-UniRule"/>
</dbReference>
<evidence type="ECO:0000313" key="9">
    <source>
        <dbReference type="Proteomes" id="UP000315439"/>
    </source>
</evidence>
<protein>
    <recommendedName>
        <fullName evidence="6">Phosphoribosylglycinamide formyltransferase</fullName>
        <ecNumber evidence="6">2.1.2.2</ecNumber>
    </recommendedName>
    <alternativeName>
        <fullName evidence="6">5'-phosphoribosylglycinamide transformylase</fullName>
    </alternativeName>
    <alternativeName>
        <fullName evidence="6">GAR transformylase</fullName>
        <shortName evidence="6">GART</shortName>
    </alternativeName>
</protein>
<dbReference type="PROSITE" id="PS00373">
    <property type="entry name" value="GART"/>
    <property type="match status" value="1"/>
</dbReference>
<feature type="binding site" evidence="6">
    <location>
        <position position="109"/>
    </location>
    <ligand>
        <name>(6R)-10-formyltetrahydrofolate</name>
        <dbReference type="ChEBI" id="CHEBI:195366"/>
    </ligand>
</feature>
<evidence type="ECO:0000256" key="4">
    <source>
        <dbReference type="ARBA" id="ARBA00038440"/>
    </source>
</evidence>
<sequence>MGSKRLVILISGSGSNLQAFIEKQQQGSLGGTIVSVISNNPEAYGLTRAREAGIKAVSLDHKTHASRESFDKELAEEIKKDQPDLIILAGFMRILTPEFVQTFRGKLLNIHPSLLPKYPGLHTHKKALENNDEFHGTSVHFVTEELDGGPLIAQSQMRLIVGSESNEENELNEQQVMQRIQKLEHRLYPEVASWYLNNRLTMEKDGVYFDHKKLERPILFGD</sequence>
<evidence type="ECO:0000256" key="5">
    <source>
        <dbReference type="ARBA" id="ARBA00047664"/>
    </source>
</evidence>
<reference evidence="8 9" key="1">
    <citation type="submission" date="2019-07" db="EMBL/GenBank/DDBJ databases">
        <title>Draft genome for Aliikangiella sp. M105.</title>
        <authorList>
            <person name="Wang G."/>
        </authorList>
    </citation>
    <scope>NUCLEOTIDE SEQUENCE [LARGE SCALE GENOMIC DNA]</scope>
    <source>
        <strain evidence="8 9">M105</strain>
    </source>
</reference>
<dbReference type="GO" id="GO:0004644">
    <property type="term" value="F:phosphoribosylglycinamide formyltransferase activity"/>
    <property type="evidence" value="ECO:0007669"/>
    <property type="project" value="UniProtKB-UniRule"/>
</dbReference>
<feature type="binding site" evidence="6">
    <location>
        <begin position="14"/>
        <end position="16"/>
    </location>
    <ligand>
        <name>N(1)-(5-phospho-beta-D-ribosyl)glycinamide</name>
        <dbReference type="ChEBI" id="CHEBI:143788"/>
    </ligand>
</feature>
<dbReference type="InterPro" id="IPR004607">
    <property type="entry name" value="GART"/>
</dbReference>
<accession>A0A545U540</accession>
<feature type="binding site" evidence="6">
    <location>
        <begin position="92"/>
        <end position="95"/>
    </location>
    <ligand>
        <name>(6R)-10-formyltetrahydrofolate</name>
        <dbReference type="ChEBI" id="CHEBI:195366"/>
    </ligand>
</feature>
<dbReference type="InterPro" id="IPR002376">
    <property type="entry name" value="Formyl_transf_N"/>
</dbReference>
<keyword evidence="9" id="KW-1185">Reference proteome</keyword>